<evidence type="ECO:0000256" key="1">
    <source>
        <dbReference type="ARBA" id="ARBA00004141"/>
    </source>
</evidence>
<evidence type="ECO:0000256" key="4">
    <source>
        <dbReference type="ARBA" id="ARBA00023136"/>
    </source>
</evidence>
<dbReference type="InterPro" id="IPR017500">
    <property type="entry name" value="Phage_infect_YhgE_N"/>
</dbReference>
<dbReference type="GO" id="GO:0016020">
    <property type="term" value="C:membrane"/>
    <property type="evidence" value="ECO:0007669"/>
    <property type="project" value="UniProtKB-SubCell"/>
</dbReference>
<dbReference type="RefSeq" id="WP_051089618.1">
    <property type="nucleotide sequence ID" value="NZ_AZCZ01000038.1"/>
</dbReference>
<sequence>MIRAEWRYLIKHKLLLVVLVVIMLIPSIYAVTFLKSMWDPYGKLDDLPIAVVNQDRAVHYQGKTLAAGNNLTTNLKHATSMKFIPVSREATAKRGLKNGTYYMIITIPQNFSHNATTLMQATPHQMILYDETSAGHSFIAAKLTATAAKTAAQAVSDTVTQSYAKTMFATIKQLGTGLTAAGKGSHQLATGGQQLTNADRKIATGLNTLAASTMKLTNGDTTISCSVSPTLWLLVPNS</sequence>
<keyword evidence="3" id="KW-1133">Transmembrane helix</keyword>
<reference evidence="6 7" key="1">
    <citation type="journal article" date="2015" name="Genome Announc.">
        <title>Expanding the biotechnology potential of lactobacilli through comparative genomics of 213 strains and associated genera.</title>
        <authorList>
            <person name="Sun Z."/>
            <person name="Harris H.M."/>
            <person name="McCann A."/>
            <person name="Guo C."/>
            <person name="Argimon S."/>
            <person name="Zhang W."/>
            <person name="Yang X."/>
            <person name="Jeffery I.B."/>
            <person name="Cooney J.C."/>
            <person name="Kagawa T.F."/>
            <person name="Liu W."/>
            <person name="Song Y."/>
            <person name="Salvetti E."/>
            <person name="Wrobel A."/>
            <person name="Rasinkangas P."/>
            <person name="Parkhill J."/>
            <person name="Rea M.C."/>
            <person name="O'Sullivan O."/>
            <person name="Ritari J."/>
            <person name="Douillard F.P."/>
            <person name="Paul Ross R."/>
            <person name="Yang R."/>
            <person name="Briner A.E."/>
            <person name="Felis G.E."/>
            <person name="de Vos W.M."/>
            <person name="Barrangou R."/>
            <person name="Klaenhammer T.R."/>
            <person name="Caufield P.W."/>
            <person name="Cui Y."/>
            <person name="Zhang H."/>
            <person name="O'Toole P.W."/>
        </authorList>
    </citation>
    <scope>NUCLEOTIDE SEQUENCE [LARGE SCALE GENOMIC DNA]</scope>
    <source>
        <strain evidence="6 7">ATCC 53295</strain>
    </source>
</reference>
<dbReference type="eggNOG" id="COG1511">
    <property type="taxonomic scope" value="Bacteria"/>
</dbReference>
<keyword evidence="4" id="KW-0472">Membrane</keyword>
<dbReference type="NCBIfam" id="TIGR03061">
    <property type="entry name" value="pip_yhgE_Nterm"/>
    <property type="match status" value="1"/>
</dbReference>
<dbReference type="STRING" id="357278.IV61_GL001514"/>
<accession>A0A0R1GRY1</accession>
<dbReference type="InterPro" id="IPR051328">
    <property type="entry name" value="T7SS_ABC-Transporter"/>
</dbReference>
<dbReference type="AlphaFoldDB" id="A0A0R1GRY1"/>
<gene>
    <name evidence="6" type="ORF">FD07_GL001506</name>
</gene>
<proteinExistence type="predicted"/>
<dbReference type="Proteomes" id="UP000051176">
    <property type="component" value="Unassembled WGS sequence"/>
</dbReference>
<evidence type="ECO:0000313" key="6">
    <source>
        <dbReference type="EMBL" id="KRK35203.1"/>
    </source>
</evidence>
<dbReference type="Pfam" id="PF12698">
    <property type="entry name" value="ABC2_membrane_3"/>
    <property type="match status" value="1"/>
</dbReference>
<comment type="caution">
    <text evidence="6">The sequence shown here is derived from an EMBL/GenBank/DDBJ whole genome shotgun (WGS) entry which is preliminary data.</text>
</comment>
<dbReference type="GO" id="GO:0140359">
    <property type="term" value="F:ABC-type transporter activity"/>
    <property type="evidence" value="ECO:0007669"/>
    <property type="project" value="InterPro"/>
</dbReference>
<comment type="subcellular location">
    <subcellularLocation>
        <location evidence="1">Membrane</location>
        <topology evidence="1">Multi-pass membrane protein</topology>
    </subcellularLocation>
</comment>
<dbReference type="PATRIC" id="fig|1267003.4.peg.1589"/>
<dbReference type="PANTHER" id="PTHR43077">
    <property type="entry name" value="TRANSPORT PERMEASE YVFS-RELATED"/>
    <property type="match status" value="1"/>
</dbReference>
<dbReference type="Gene3D" id="3.40.1710.10">
    <property type="entry name" value="abc type-2 transporter like domain"/>
    <property type="match status" value="1"/>
</dbReference>
<name>A0A0R1GRY1_9LACO</name>
<dbReference type="EMBL" id="AZCZ01000038">
    <property type="protein sequence ID" value="KRK35203.1"/>
    <property type="molecule type" value="Genomic_DNA"/>
</dbReference>
<protein>
    <recommendedName>
        <fullName evidence="5">ABC-2 type transporter transmembrane domain-containing protein</fullName>
    </recommendedName>
</protein>
<dbReference type="InterPro" id="IPR013525">
    <property type="entry name" value="ABC2_TM"/>
</dbReference>
<evidence type="ECO:0000256" key="3">
    <source>
        <dbReference type="ARBA" id="ARBA00022989"/>
    </source>
</evidence>
<feature type="domain" description="ABC-2 type transporter transmembrane" evidence="5">
    <location>
        <begin position="16"/>
        <end position="176"/>
    </location>
</feature>
<keyword evidence="7" id="KW-1185">Reference proteome</keyword>
<evidence type="ECO:0000259" key="5">
    <source>
        <dbReference type="Pfam" id="PF12698"/>
    </source>
</evidence>
<evidence type="ECO:0000256" key="2">
    <source>
        <dbReference type="ARBA" id="ARBA00022692"/>
    </source>
</evidence>
<evidence type="ECO:0000313" key="7">
    <source>
        <dbReference type="Proteomes" id="UP000051176"/>
    </source>
</evidence>
<dbReference type="PANTHER" id="PTHR43077:SF5">
    <property type="entry name" value="PHAGE INFECTION PROTEIN"/>
    <property type="match status" value="1"/>
</dbReference>
<keyword evidence="2" id="KW-0812">Transmembrane</keyword>
<organism evidence="6 7">
    <name type="scientific">Levilactobacillus parabrevis ATCC 53295</name>
    <dbReference type="NCBI Taxonomy" id="1267003"/>
    <lineage>
        <taxon>Bacteria</taxon>
        <taxon>Bacillati</taxon>
        <taxon>Bacillota</taxon>
        <taxon>Bacilli</taxon>
        <taxon>Lactobacillales</taxon>
        <taxon>Lactobacillaceae</taxon>
        <taxon>Levilactobacillus</taxon>
    </lineage>
</organism>